<reference evidence="3 4" key="1">
    <citation type="submission" date="2019-06" db="EMBL/GenBank/DDBJ databases">
        <title>Draft genomes of female and male turbot (Scophthalmus maximus).</title>
        <authorList>
            <person name="Xu H."/>
            <person name="Xu X.-W."/>
            <person name="Shao C."/>
            <person name="Chen S."/>
        </authorList>
    </citation>
    <scope>NUCLEOTIDE SEQUENCE [LARGE SCALE GENOMIC DNA]</scope>
    <source>
        <strain evidence="3">Ysfricsl-2016a</strain>
        <tissue evidence="3">Blood</tissue>
    </source>
</reference>
<dbReference type="GO" id="GO:0005737">
    <property type="term" value="C:cytoplasm"/>
    <property type="evidence" value="ECO:0007669"/>
    <property type="project" value="TreeGrafter"/>
</dbReference>
<dbReference type="SUPFAM" id="SSF48350">
    <property type="entry name" value="GTPase activation domain, GAP"/>
    <property type="match status" value="1"/>
</dbReference>
<dbReference type="PROSITE" id="PS50238">
    <property type="entry name" value="RHOGAP"/>
    <property type="match status" value="1"/>
</dbReference>
<gene>
    <name evidence="3" type="ORF">F2P81_019751</name>
</gene>
<name>A0A6A4SCM2_SCOMX</name>
<accession>A0A6A4SCM2</accession>
<dbReference type="PANTHER" id="PTHR14963:SF5">
    <property type="entry name" value="RHO GTPASE-ACTIVATING PROTEIN 28"/>
    <property type="match status" value="1"/>
</dbReference>
<dbReference type="Pfam" id="PF25442">
    <property type="entry name" value="Ubiquitin_RHG40_C"/>
    <property type="match status" value="1"/>
</dbReference>
<feature type="domain" description="Rho-GAP" evidence="2">
    <location>
        <begin position="1"/>
        <end position="95"/>
    </location>
</feature>
<dbReference type="GO" id="GO:0051497">
    <property type="term" value="P:negative regulation of stress fiber assembly"/>
    <property type="evidence" value="ECO:0007669"/>
    <property type="project" value="TreeGrafter"/>
</dbReference>
<evidence type="ECO:0000313" key="4">
    <source>
        <dbReference type="Proteomes" id="UP000438429"/>
    </source>
</evidence>
<dbReference type="Gene3D" id="1.10.555.10">
    <property type="entry name" value="Rho GTPase activation protein"/>
    <property type="match status" value="1"/>
</dbReference>
<dbReference type="PANTHER" id="PTHR14963">
    <property type="entry name" value="RHO GTPASE ACTIVATING PROTEIN 18,19-RELATED"/>
    <property type="match status" value="1"/>
</dbReference>
<sequence>MTYGGVFGVPLNLLLQNDRKKFPAVKVPIVFQKVVSHQDQNRMSLWNVSMVMAPNLFSYRHRGNKQSVAKQQEMEEAMGGAQLVRLMITHQDLLWTVPRFLLSQVRQMNQAANQKPFSLTRTKRRLLRKNDRNQVRQRPKPDQNQLRDQNQISDLCDGVIRVHAPLHTKVSMAIQLDGQTRAKDVTSRFENSPAQCLYEVGGNICECDYDIIILSAAAGSLE</sequence>
<dbReference type="AlphaFoldDB" id="A0A6A4SCM2"/>
<evidence type="ECO:0000313" key="3">
    <source>
        <dbReference type="EMBL" id="KAF0028664.1"/>
    </source>
</evidence>
<comment type="caution">
    <text evidence="3">The sequence shown here is derived from an EMBL/GenBank/DDBJ whole genome shotgun (WGS) entry which is preliminary data.</text>
</comment>
<evidence type="ECO:0000256" key="1">
    <source>
        <dbReference type="ARBA" id="ARBA00022468"/>
    </source>
</evidence>
<dbReference type="GO" id="GO:0005096">
    <property type="term" value="F:GTPase activator activity"/>
    <property type="evidence" value="ECO:0007669"/>
    <property type="project" value="UniProtKB-KW"/>
</dbReference>
<dbReference type="GO" id="GO:0007165">
    <property type="term" value="P:signal transduction"/>
    <property type="evidence" value="ECO:0007669"/>
    <property type="project" value="InterPro"/>
</dbReference>
<dbReference type="InterPro" id="IPR057323">
    <property type="entry name" value="RHG40/28/18_ubiquitin"/>
</dbReference>
<keyword evidence="1" id="KW-0343">GTPase activation</keyword>
<dbReference type="InterPro" id="IPR000198">
    <property type="entry name" value="RhoGAP_dom"/>
</dbReference>
<dbReference type="Proteomes" id="UP000438429">
    <property type="component" value="Unassembled WGS sequence"/>
</dbReference>
<dbReference type="EMBL" id="VEVO01000017">
    <property type="protein sequence ID" value="KAF0028664.1"/>
    <property type="molecule type" value="Genomic_DNA"/>
</dbReference>
<evidence type="ECO:0000259" key="2">
    <source>
        <dbReference type="PROSITE" id="PS50238"/>
    </source>
</evidence>
<dbReference type="InterPro" id="IPR008936">
    <property type="entry name" value="Rho_GTPase_activation_prot"/>
</dbReference>
<organism evidence="3 4">
    <name type="scientific">Scophthalmus maximus</name>
    <name type="common">Turbot</name>
    <name type="synonym">Psetta maxima</name>
    <dbReference type="NCBI Taxonomy" id="52904"/>
    <lineage>
        <taxon>Eukaryota</taxon>
        <taxon>Metazoa</taxon>
        <taxon>Chordata</taxon>
        <taxon>Craniata</taxon>
        <taxon>Vertebrata</taxon>
        <taxon>Euteleostomi</taxon>
        <taxon>Actinopterygii</taxon>
        <taxon>Neopterygii</taxon>
        <taxon>Teleostei</taxon>
        <taxon>Neoteleostei</taxon>
        <taxon>Acanthomorphata</taxon>
        <taxon>Carangaria</taxon>
        <taxon>Pleuronectiformes</taxon>
        <taxon>Pleuronectoidei</taxon>
        <taxon>Scophthalmidae</taxon>
        <taxon>Scophthalmus</taxon>
    </lineage>
</organism>
<dbReference type="GO" id="GO:0051056">
    <property type="term" value="P:regulation of small GTPase mediated signal transduction"/>
    <property type="evidence" value="ECO:0007669"/>
    <property type="project" value="TreeGrafter"/>
</dbReference>
<protein>
    <recommendedName>
        <fullName evidence="2">Rho-GAP domain-containing protein</fullName>
    </recommendedName>
</protein>
<dbReference type="GO" id="GO:0030833">
    <property type="term" value="P:regulation of actin filament polymerization"/>
    <property type="evidence" value="ECO:0007669"/>
    <property type="project" value="TreeGrafter"/>
</dbReference>
<proteinExistence type="predicted"/>